<dbReference type="InterPro" id="IPR011004">
    <property type="entry name" value="Trimer_LpxA-like_sf"/>
</dbReference>
<sequence length="217" mass="21950">MLIIGAKGFAKEVLEVFSQRKELTGLAFYDDVSADAPPLLYDRFPVLTAAAAAAEQFGQNPHFALGVGSPALRRMLVAKMRALGGTLTSSVSPNALVGGFGNVLGEGLNLMSGAVLTNDIRLGEGVLVNLNCTIGHDAVLGDFCELSPGVHVSGNVVLGANVVLGTGAVVLPGIRIGDNSVIGAGSVVNKDVPANAVAVGIPAKVIKMLVSPSANPA</sequence>
<keyword evidence="4" id="KW-0012">Acyltransferase</keyword>
<keyword evidence="7" id="KW-1185">Reference proteome</keyword>
<comment type="similarity">
    <text evidence="1">Belongs to the transferase hexapeptide repeat family.</text>
</comment>
<dbReference type="CDD" id="cd03360">
    <property type="entry name" value="LbH_AT_putative"/>
    <property type="match status" value="1"/>
</dbReference>
<name>A0ABX1HMX1_9BACT</name>
<dbReference type="InterPro" id="IPR018357">
    <property type="entry name" value="Hexapep_transf_CS"/>
</dbReference>
<evidence type="ECO:0000256" key="3">
    <source>
        <dbReference type="ARBA" id="ARBA00022737"/>
    </source>
</evidence>
<feature type="domain" description="PglD N-terminal" evidence="5">
    <location>
        <begin position="2"/>
        <end position="79"/>
    </location>
</feature>
<evidence type="ECO:0000256" key="4">
    <source>
        <dbReference type="ARBA" id="ARBA00023315"/>
    </source>
</evidence>
<evidence type="ECO:0000313" key="6">
    <source>
        <dbReference type="EMBL" id="NKI91485.1"/>
    </source>
</evidence>
<dbReference type="InterPro" id="IPR020019">
    <property type="entry name" value="AcTrfase_PglD-like"/>
</dbReference>
<evidence type="ECO:0000256" key="2">
    <source>
        <dbReference type="ARBA" id="ARBA00022679"/>
    </source>
</evidence>
<dbReference type="InterPro" id="IPR001451">
    <property type="entry name" value="Hexapep"/>
</dbReference>
<dbReference type="SUPFAM" id="SSF51161">
    <property type="entry name" value="Trimeric LpxA-like enzymes"/>
    <property type="match status" value="1"/>
</dbReference>
<evidence type="ECO:0000313" key="7">
    <source>
        <dbReference type="Proteomes" id="UP000717634"/>
    </source>
</evidence>
<dbReference type="InterPro" id="IPR050179">
    <property type="entry name" value="Trans_hexapeptide_repeat"/>
</dbReference>
<comment type="caution">
    <text evidence="6">The sequence shown here is derived from an EMBL/GenBank/DDBJ whole genome shotgun (WGS) entry which is preliminary data.</text>
</comment>
<proteinExistence type="inferred from homology"/>
<reference evidence="6 7" key="1">
    <citation type="submission" date="2020-03" db="EMBL/GenBank/DDBJ databases">
        <title>Genomic Encyclopedia of Type Strains, Phase IV (KMG-V): Genome sequencing to study the core and pangenomes of soil and plant-associated prokaryotes.</title>
        <authorList>
            <person name="Whitman W."/>
        </authorList>
    </citation>
    <scope>NUCLEOTIDE SEQUENCE [LARGE SCALE GENOMIC DNA]</scope>
    <source>
        <strain evidence="6 7">1B</strain>
    </source>
</reference>
<dbReference type="Proteomes" id="UP000717634">
    <property type="component" value="Unassembled WGS sequence"/>
</dbReference>
<dbReference type="PANTHER" id="PTHR43300">
    <property type="entry name" value="ACETYLTRANSFERASE"/>
    <property type="match status" value="1"/>
</dbReference>
<organism evidence="6 7">
    <name type="scientific">Hymenobacter artigasi</name>
    <dbReference type="NCBI Taxonomy" id="2719616"/>
    <lineage>
        <taxon>Bacteria</taxon>
        <taxon>Pseudomonadati</taxon>
        <taxon>Bacteroidota</taxon>
        <taxon>Cytophagia</taxon>
        <taxon>Cytophagales</taxon>
        <taxon>Hymenobacteraceae</taxon>
        <taxon>Hymenobacter</taxon>
    </lineage>
</organism>
<dbReference type="NCBIfam" id="TIGR03570">
    <property type="entry name" value="NeuD_NnaD"/>
    <property type="match status" value="1"/>
</dbReference>
<protein>
    <submittedName>
        <fullName evidence="6">Sugar O-acyltransferase (Sialic acid O-acetyltransferase NeuD family)</fullName>
    </submittedName>
</protein>
<accession>A0ABX1HMX1</accession>
<dbReference type="PROSITE" id="PS00101">
    <property type="entry name" value="HEXAPEP_TRANSFERASES"/>
    <property type="match status" value="1"/>
</dbReference>
<dbReference type="Gene3D" id="2.160.10.10">
    <property type="entry name" value="Hexapeptide repeat proteins"/>
    <property type="match status" value="1"/>
</dbReference>
<dbReference type="Pfam" id="PF00132">
    <property type="entry name" value="Hexapep"/>
    <property type="match status" value="1"/>
</dbReference>
<dbReference type="Pfam" id="PF17836">
    <property type="entry name" value="PglD_N"/>
    <property type="match status" value="1"/>
</dbReference>
<dbReference type="InterPro" id="IPR041561">
    <property type="entry name" value="PglD_N"/>
</dbReference>
<evidence type="ECO:0000259" key="5">
    <source>
        <dbReference type="Pfam" id="PF17836"/>
    </source>
</evidence>
<evidence type="ECO:0000256" key="1">
    <source>
        <dbReference type="ARBA" id="ARBA00007274"/>
    </source>
</evidence>
<dbReference type="RefSeq" id="WP_168675048.1">
    <property type="nucleotide sequence ID" value="NZ_JAAVTK010000017.1"/>
</dbReference>
<keyword evidence="3" id="KW-0677">Repeat</keyword>
<dbReference type="Gene3D" id="3.40.50.20">
    <property type="match status" value="1"/>
</dbReference>
<keyword evidence="2" id="KW-0808">Transferase</keyword>
<gene>
    <name evidence="6" type="ORF">HBN54_004104</name>
</gene>
<dbReference type="EMBL" id="JAAVTK010000017">
    <property type="protein sequence ID" value="NKI91485.1"/>
    <property type="molecule type" value="Genomic_DNA"/>
</dbReference>